<dbReference type="EMBL" id="JANFXK010000015">
    <property type="protein sequence ID" value="MCQ4637684.1"/>
    <property type="molecule type" value="Genomic_DNA"/>
</dbReference>
<dbReference type="Proteomes" id="UP001524502">
    <property type="component" value="Unassembled WGS sequence"/>
</dbReference>
<keyword evidence="3" id="KW-1185">Reference proteome</keyword>
<reference evidence="2 3" key="1">
    <citation type="submission" date="2022-06" db="EMBL/GenBank/DDBJ databases">
        <title>Isolation of gut microbiota from human fecal samples.</title>
        <authorList>
            <person name="Pamer E.G."/>
            <person name="Barat B."/>
            <person name="Waligurski E."/>
            <person name="Medina S."/>
            <person name="Paddock L."/>
            <person name="Mostad J."/>
        </authorList>
    </citation>
    <scope>NUCLEOTIDE SEQUENCE [LARGE SCALE GENOMIC DNA]</scope>
    <source>
        <strain evidence="2 3">SL.3.17</strain>
    </source>
</reference>
<accession>A0ABT1RR55</accession>
<feature type="domain" description="Replication-associated protein ORF2/G2P" evidence="1">
    <location>
        <begin position="68"/>
        <end position="162"/>
    </location>
</feature>
<dbReference type="RefSeq" id="WP_256132865.1">
    <property type="nucleotide sequence ID" value="NZ_JANFXK010000015.1"/>
</dbReference>
<evidence type="ECO:0000313" key="3">
    <source>
        <dbReference type="Proteomes" id="UP001524502"/>
    </source>
</evidence>
<dbReference type="Pfam" id="PF23343">
    <property type="entry name" value="REP_ORF2-G2P"/>
    <property type="match status" value="1"/>
</dbReference>
<sequence length="276" mass="33085">MKFYRDTVAAGKTIMRRIIASTRIKNEKGQKRNQKINPTRETVQKVNLRNAVWTLCALLNTYFEKEDLWITFTYASEPGKAQAKRDLDNLIRNLRNHHRKNNRAFRWIAATEYKNKRIHHHFVCSRTELKVIEKYWTHGWITPKFLDASGNYLKLAEYIIKETDKTFREDDAPNKTRYRRSRNMPLPEAKREAVTDKELREGPKEIKGYRVDEDTVHKYEHAILGVECMQYIMVSLESKPRLKRWYRGKTVKLEGEYKLPEEKQLIFDELIYDRED</sequence>
<gene>
    <name evidence="2" type="ORF">NE619_13200</name>
</gene>
<evidence type="ECO:0000259" key="1">
    <source>
        <dbReference type="Pfam" id="PF23343"/>
    </source>
</evidence>
<dbReference type="InterPro" id="IPR056906">
    <property type="entry name" value="ORF2/G2P_dom"/>
</dbReference>
<protein>
    <recommendedName>
        <fullName evidence="1">Replication-associated protein ORF2/G2P domain-containing protein</fullName>
    </recommendedName>
</protein>
<name>A0ABT1RR55_9FIRM</name>
<evidence type="ECO:0000313" key="2">
    <source>
        <dbReference type="EMBL" id="MCQ4637684.1"/>
    </source>
</evidence>
<proteinExistence type="predicted"/>
<organism evidence="2 3">
    <name type="scientific">Anaerovorax odorimutans</name>
    <dbReference type="NCBI Taxonomy" id="109327"/>
    <lineage>
        <taxon>Bacteria</taxon>
        <taxon>Bacillati</taxon>
        <taxon>Bacillota</taxon>
        <taxon>Clostridia</taxon>
        <taxon>Peptostreptococcales</taxon>
        <taxon>Anaerovoracaceae</taxon>
        <taxon>Anaerovorax</taxon>
    </lineage>
</organism>
<comment type="caution">
    <text evidence="2">The sequence shown here is derived from an EMBL/GenBank/DDBJ whole genome shotgun (WGS) entry which is preliminary data.</text>
</comment>